<reference evidence="2" key="1">
    <citation type="submission" date="2022-03" db="EMBL/GenBank/DDBJ databases">
        <authorList>
            <person name="Alioto T."/>
            <person name="Alioto T."/>
            <person name="Gomez Garrido J."/>
        </authorList>
    </citation>
    <scope>NUCLEOTIDE SEQUENCE</scope>
</reference>
<dbReference type="Proteomes" id="UP001295444">
    <property type="component" value="Chromosome 11"/>
</dbReference>
<protein>
    <recommendedName>
        <fullName evidence="1">Reverse transcriptase domain-containing protein</fullName>
    </recommendedName>
</protein>
<evidence type="ECO:0000259" key="1">
    <source>
        <dbReference type="Pfam" id="PF00078"/>
    </source>
</evidence>
<evidence type="ECO:0000313" key="3">
    <source>
        <dbReference type="Proteomes" id="UP001295444"/>
    </source>
</evidence>
<organism evidence="2 3">
    <name type="scientific">Pelobates cultripes</name>
    <name type="common">Western spadefoot toad</name>
    <dbReference type="NCBI Taxonomy" id="61616"/>
    <lineage>
        <taxon>Eukaryota</taxon>
        <taxon>Metazoa</taxon>
        <taxon>Chordata</taxon>
        <taxon>Craniata</taxon>
        <taxon>Vertebrata</taxon>
        <taxon>Euteleostomi</taxon>
        <taxon>Amphibia</taxon>
        <taxon>Batrachia</taxon>
        <taxon>Anura</taxon>
        <taxon>Pelobatoidea</taxon>
        <taxon>Pelobatidae</taxon>
        <taxon>Pelobates</taxon>
    </lineage>
</organism>
<name>A0AAD1WUI7_PELCU</name>
<dbReference type="Pfam" id="PF00078">
    <property type="entry name" value="RVT_1"/>
    <property type="match status" value="1"/>
</dbReference>
<feature type="domain" description="Reverse transcriptase" evidence="1">
    <location>
        <begin position="4"/>
        <end position="122"/>
    </location>
</feature>
<proteinExistence type="predicted"/>
<dbReference type="EMBL" id="OW240922">
    <property type="protein sequence ID" value="CAH2322891.1"/>
    <property type="molecule type" value="Genomic_DNA"/>
</dbReference>
<evidence type="ECO:0000313" key="2">
    <source>
        <dbReference type="EMBL" id="CAH2322891.1"/>
    </source>
</evidence>
<dbReference type="InterPro" id="IPR000477">
    <property type="entry name" value="RT_dom"/>
</dbReference>
<gene>
    <name evidence="2" type="ORF">PECUL_23A022733</name>
</gene>
<dbReference type="PANTHER" id="PTHR47027">
    <property type="entry name" value="REVERSE TRANSCRIPTASE DOMAIN-CONTAINING PROTEIN"/>
    <property type="match status" value="1"/>
</dbReference>
<dbReference type="AlphaFoldDB" id="A0AAD1WUI7"/>
<dbReference type="PANTHER" id="PTHR47027:SF25">
    <property type="entry name" value="REVERSE TRANSCRIPTASE DOMAIN-CONTAINING PROTEIN"/>
    <property type="match status" value="1"/>
</dbReference>
<accession>A0AAD1WUI7</accession>
<sequence>MKDVVDPQLRDEQADFRQNKSCMDQIATLRIIVEQYLEWNSSLYINLVIYEKAFDSVDRAVLWKLLWHYGIPAKVVHLIKSSYKGMACGVIQGGQLINSFQVKTGVRQGCLLSPFLFLITIN</sequence>
<keyword evidence="3" id="KW-1185">Reference proteome</keyword>